<sequence>MTALADHTNALDAAAACAVVELRRYTLHPGRRDTLIELFEREFVESQEACGMRLLGQFRELDDADRFVWLRGFADMESRAQALATFYGGPVWRTHREAANATMVDSDDVLLLRPARPDSGFALGAAGRAAVGAVPPPCGLVVAMIWQLPLRVGADFVELFERRVLPPLRDAGATLLASFVSEHAANTFPALPVREGENVFVCFAGFDDEAHWQRHFGDFPSATTPCPGGAALADPQILRLAPTARSRLRG</sequence>
<dbReference type="InterPro" id="IPR011008">
    <property type="entry name" value="Dimeric_a/b-barrel"/>
</dbReference>
<name>A0ABV9QQ02_9GAMM</name>
<proteinExistence type="predicted"/>
<evidence type="ECO:0000313" key="3">
    <source>
        <dbReference type="Proteomes" id="UP001595886"/>
    </source>
</evidence>
<dbReference type="Proteomes" id="UP001595886">
    <property type="component" value="Unassembled WGS sequence"/>
</dbReference>
<evidence type="ECO:0000259" key="1">
    <source>
        <dbReference type="Pfam" id="PF07978"/>
    </source>
</evidence>
<evidence type="ECO:0000313" key="2">
    <source>
        <dbReference type="EMBL" id="MFC4818991.1"/>
    </source>
</evidence>
<keyword evidence="3" id="KW-1185">Reference proteome</keyword>
<protein>
    <submittedName>
        <fullName evidence="2">NIPSNAP family protein</fullName>
    </submittedName>
</protein>
<dbReference type="EMBL" id="JBHSHD010000002">
    <property type="protein sequence ID" value="MFC4818991.1"/>
    <property type="molecule type" value="Genomic_DNA"/>
</dbReference>
<dbReference type="Gene3D" id="3.30.70.100">
    <property type="match status" value="1"/>
</dbReference>
<gene>
    <name evidence="2" type="ORF">ACFO6Q_01575</name>
</gene>
<dbReference type="InterPro" id="IPR012577">
    <property type="entry name" value="NIPSNAP"/>
</dbReference>
<dbReference type="SUPFAM" id="SSF54909">
    <property type="entry name" value="Dimeric alpha+beta barrel"/>
    <property type="match status" value="1"/>
</dbReference>
<dbReference type="Pfam" id="PF07978">
    <property type="entry name" value="NIPSNAP"/>
    <property type="match status" value="1"/>
</dbReference>
<dbReference type="RefSeq" id="WP_380018726.1">
    <property type="nucleotide sequence ID" value="NZ_JBHSHD010000002.1"/>
</dbReference>
<reference evidence="3" key="1">
    <citation type="journal article" date="2019" name="Int. J. Syst. Evol. Microbiol.">
        <title>The Global Catalogue of Microorganisms (GCM) 10K type strain sequencing project: providing services to taxonomists for standard genome sequencing and annotation.</title>
        <authorList>
            <consortium name="The Broad Institute Genomics Platform"/>
            <consortium name="The Broad Institute Genome Sequencing Center for Infectious Disease"/>
            <person name="Wu L."/>
            <person name="Ma J."/>
        </authorList>
    </citation>
    <scope>NUCLEOTIDE SEQUENCE [LARGE SCALE GENOMIC DNA]</scope>
    <source>
        <strain evidence="3">CCUG 30340</strain>
    </source>
</reference>
<feature type="domain" description="NIPSNAP" evidence="1">
    <location>
        <begin position="20"/>
        <end position="115"/>
    </location>
</feature>
<organism evidence="2 3">
    <name type="scientific">Dokdonella ginsengisoli</name>
    <dbReference type="NCBI Taxonomy" id="363846"/>
    <lineage>
        <taxon>Bacteria</taxon>
        <taxon>Pseudomonadati</taxon>
        <taxon>Pseudomonadota</taxon>
        <taxon>Gammaproteobacteria</taxon>
        <taxon>Lysobacterales</taxon>
        <taxon>Rhodanobacteraceae</taxon>
        <taxon>Dokdonella</taxon>
    </lineage>
</organism>
<accession>A0ABV9QQ02</accession>
<comment type="caution">
    <text evidence="2">The sequence shown here is derived from an EMBL/GenBank/DDBJ whole genome shotgun (WGS) entry which is preliminary data.</text>
</comment>